<sequence>MDSARSRSEDISEDVRSEKADSQNSNSHKSELNKSISSKSLSQRNLSKRSNSENEHTEGNNHGHEQSQQHDLNEKTFNNDSDEKRSRRTSTASNTKISRPSSPLTSRSVNLQAGKKTRSQTNLDHILNKDPYLSSINDMKYLGDQFIIGKINPNLKSPFECKFEKRFQNTLKKLTNNPNKLDRNQILADYKRTKDLKVLLVPRFMLTNELKFTGDQFKVGKLDQKIQSPFEKRFQERFKSQLKMILPNPDRTSHLLKLSELKSIHDSLVIPRQSK</sequence>
<comment type="caution">
    <text evidence="2">The sequence shown here is derived from an EMBL/GenBank/DDBJ whole genome shotgun (WGS) entry which is preliminary data.</text>
</comment>
<feature type="compositionally biased region" description="Polar residues" evidence="1">
    <location>
        <begin position="22"/>
        <end position="49"/>
    </location>
</feature>
<feature type="compositionally biased region" description="Polar residues" evidence="1">
    <location>
        <begin position="89"/>
        <end position="111"/>
    </location>
</feature>
<dbReference type="OrthoDB" id="10536296at2759"/>
<evidence type="ECO:0000313" key="3">
    <source>
        <dbReference type="Proteomes" id="UP000663879"/>
    </source>
</evidence>
<accession>A0A814D2E7</accession>
<name>A0A814D2E7_9BILA</name>
<keyword evidence="3" id="KW-1185">Reference proteome</keyword>
<proteinExistence type="predicted"/>
<organism evidence="2 3">
    <name type="scientific">Brachionus calyciflorus</name>
    <dbReference type="NCBI Taxonomy" id="104777"/>
    <lineage>
        <taxon>Eukaryota</taxon>
        <taxon>Metazoa</taxon>
        <taxon>Spiralia</taxon>
        <taxon>Gnathifera</taxon>
        <taxon>Rotifera</taxon>
        <taxon>Eurotatoria</taxon>
        <taxon>Monogononta</taxon>
        <taxon>Pseudotrocha</taxon>
        <taxon>Ploima</taxon>
        <taxon>Brachionidae</taxon>
        <taxon>Brachionus</taxon>
    </lineage>
</organism>
<dbReference type="AlphaFoldDB" id="A0A814D2E7"/>
<evidence type="ECO:0000313" key="2">
    <source>
        <dbReference type="EMBL" id="CAF0947536.1"/>
    </source>
</evidence>
<protein>
    <submittedName>
        <fullName evidence="2">Uncharacterized protein</fullName>
    </submittedName>
</protein>
<feature type="region of interest" description="Disordered" evidence="1">
    <location>
        <begin position="1"/>
        <end position="120"/>
    </location>
</feature>
<reference evidence="2" key="1">
    <citation type="submission" date="2021-02" db="EMBL/GenBank/DDBJ databases">
        <authorList>
            <person name="Nowell W R."/>
        </authorList>
    </citation>
    <scope>NUCLEOTIDE SEQUENCE</scope>
    <source>
        <strain evidence="2">Ploen Becks lab</strain>
    </source>
</reference>
<gene>
    <name evidence="2" type="ORF">OXX778_LOCUS13767</name>
</gene>
<dbReference type="EMBL" id="CAJNOC010002708">
    <property type="protein sequence ID" value="CAF0947536.1"/>
    <property type="molecule type" value="Genomic_DNA"/>
</dbReference>
<feature type="compositionally biased region" description="Basic and acidic residues" evidence="1">
    <location>
        <begin position="50"/>
        <end position="74"/>
    </location>
</feature>
<dbReference type="Proteomes" id="UP000663879">
    <property type="component" value="Unassembled WGS sequence"/>
</dbReference>
<feature type="compositionally biased region" description="Basic and acidic residues" evidence="1">
    <location>
        <begin position="1"/>
        <end position="21"/>
    </location>
</feature>
<evidence type="ECO:0000256" key="1">
    <source>
        <dbReference type="SAM" id="MobiDB-lite"/>
    </source>
</evidence>